<dbReference type="InterPro" id="IPR011034">
    <property type="entry name" value="Formyl_transferase-like_C_sf"/>
</dbReference>
<evidence type="ECO:0000256" key="5">
    <source>
        <dbReference type="HAMAP-Rule" id="MF_00182"/>
    </source>
</evidence>
<keyword evidence="3 5" id="KW-0808">Transferase</keyword>
<dbReference type="HAMAP" id="MF_00182">
    <property type="entry name" value="Formyl_trans"/>
    <property type="match status" value="1"/>
</dbReference>
<dbReference type="CDD" id="cd08704">
    <property type="entry name" value="Met_tRNA_FMT_C"/>
    <property type="match status" value="1"/>
</dbReference>
<evidence type="ECO:0000259" key="7">
    <source>
        <dbReference type="Pfam" id="PF02911"/>
    </source>
</evidence>
<comment type="catalytic activity">
    <reaction evidence="5">
        <text>L-methionyl-tRNA(fMet) + (6R)-10-formyltetrahydrofolate = N-formyl-L-methionyl-tRNA(fMet) + (6S)-5,6,7,8-tetrahydrofolate + H(+)</text>
        <dbReference type="Rhea" id="RHEA:24380"/>
        <dbReference type="Rhea" id="RHEA-COMP:9952"/>
        <dbReference type="Rhea" id="RHEA-COMP:9953"/>
        <dbReference type="ChEBI" id="CHEBI:15378"/>
        <dbReference type="ChEBI" id="CHEBI:57453"/>
        <dbReference type="ChEBI" id="CHEBI:78530"/>
        <dbReference type="ChEBI" id="CHEBI:78844"/>
        <dbReference type="ChEBI" id="CHEBI:195366"/>
        <dbReference type="EC" id="2.1.2.9"/>
    </reaction>
</comment>
<feature type="domain" description="Formyl transferase N-terminal" evidence="6">
    <location>
        <begin position="1"/>
        <end position="180"/>
    </location>
</feature>
<dbReference type="InterPro" id="IPR005794">
    <property type="entry name" value="Fmt"/>
</dbReference>
<evidence type="ECO:0000256" key="1">
    <source>
        <dbReference type="ARBA" id="ARBA00010699"/>
    </source>
</evidence>
<dbReference type="GO" id="GO:0004479">
    <property type="term" value="F:methionyl-tRNA formyltransferase activity"/>
    <property type="evidence" value="ECO:0007669"/>
    <property type="project" value="UniProtKB-UniRule"/>
</dbReference>
<dbReference type="InterPro" id="IPR005793">
    <property type="entry name" value="Formyl_trans_C"/>
</dbReference>
<dbReference type="GO" id="GO:0005829">
    <property type="term" value="C:cytosol"/>
    <property type="evidence" value="ECO:0007669"/>
    <property type="project" value="TreeGrafter"/>
</dbReference>
<dbReference type="EMBL" id="CP001848">
    <property type="protein sequence ID" value="ADB15406.1"/>
    <property type="molecule type" value="Genomic_DNA"/>
</dbReference>
<proteinExistence type="inferred from homology"/>
<comment type="function">
    <text evidence="5">Attaches a formyl group to the free amino group of methionyl-tRNA(fMet). The formyl group appears to play a dual role in the initiator identity of N-formylmethionyl-tRNA by promoting its recognition by IF2 and preventing the misappropriation of this tRNA by the elongation apparatus.</text>
</comment>
<dbReference type="Pfam" id="PF00551">
    <property type="entry name" value="Formyl_trans_N"/>
    <property type="match status" value="1"/>
</dbReference>
<keyword evidence="9" id="KW-1185">Reference proteome</keyword>
<name>D2R5E7_PIRSD</name>
<dbReference type="InterPro" id="IPR002376">
    <property type="entry name" value="Formyl_transf_N"/>
</dbReference>
<dbReference type="PANTHER" id="PTHR11138:SF5">
    <property type="entry name" value="METHIONYL-TRNA FORMYLTRANSFERASE, MITOCHONDRIAL"/>
    <property type="match status" value="1"/>
</dbReference>
<dbReference type="InterPro" id="IPR041711">
    <property type="entry name" value="Met-tRNA-FMT_N"/>
</dbReference>
<evidence type="ECO:0000256" key="3">
    <source>
        <dbReference type="ARBA" id="ARBA00022679"/>
    </source>
</evidence>
<feature type="binding site" evidence="5">
    <location>
        <begin position="109"/>
        <end position="112"/>
    </location>
    <ligand>
        <name>(6S)-5,6,7,8-tetrahydrofolate</name>
        <dbReference type="ChEBI" id="CHEBI:57453"/>
    </ligand>
</feature>
<evidence type="ECO:0000256" key="2">
    <source>
        <dbReference type="ARBA" id="ARBA00012261"/>
    </source>
</evidence>
<dbReference type="CDD" id="cd08646">
    <property type="entry name" value="FMT_core_Met-tRNA-FMT_N"/>
    <property type="match status" value="1"/>
</dbReference>
<evidence type="ECO:0000313" key="9">
    <source>
        <dbReference type="Proteomes" id="UP000001887"/>
    </source>
</evidence>
<dbReference type="eggNOG" id="COG0223">
    <property type="taxonomic scope" value="Bacteria"/>
</dbReference>
<keyword evidence="4 5" id="KW-0648">Protein biosynthesis</keyword>
<accession>D2R5E7</accession>
<evidence type="ECO:0000256" key="4">
    <source>
        <dbReference type="ARBA" id="ARBA00022917"/>
    </source>
</evidence>
<dbReference type="KEGG" id="psl:Psta_0720"/>
<dbReference type="Proteomes" id="UP000001887">
    <property type="component" value="Chromosome"/>
</dbReference>
<protein>
    <recommendedName>
        <fullName evidence="2 5">Methionyl-tRNA formyltransferase</fullName>
        <ecNumber evidence="2 5">2.1.2.9</ecNumber>
    </recommendedName>
</protein>
<dbReference type="PANTHER" id="PTHR11138">
    <property type="entry name" value="METHIONYL-TRNA FORMYLTRANSFERASE"/>
    <property type="match status" value="1"/>
</dbReference>
<sequence>MRLVMMGTGPFAVPTFEALLESGHEVVALVTRPTPTPKGREKQSLNPMRDVAVARQIAVHAPESINTPESVALLTSLAADLLIVCDYGQILKPAALAAARLGGINLHGSLLPKYRGSAPVHWSILAGDATTGVSVIHMTPRLDGGPILAVRETPIGPEETMPELELRLSTMGVAAVLEAIDLLEQWDGTSPIGTPQDATLVTKAPRFARGDGELDYRRSAVLLARQVRAFKPWPGSYTHWLREGQQPLRLIIDRATAEPAETASAAPPGTVVDVAHGKLTVMTADGLLVVTSLQPAGKRVLSAAEFLNGYGLKVGAQLGPAPVVEKL</sequence>
<dbReference type="NCBIfam" id="TIGR00460">
    <property type="entry name" value="fmt"/>
    <property type="match status" value="1"/>
</dbReference>
<comment type="similarity">
    <text evidence="1 5">Belongs to the Fmt family.</text>
</comment>
<dbReference type="InterPro" id="IPR036477">
    <property type="entry name" value="Formyl_transf_N_sf"/>
</dbReference>
<dbReference type="OrthoDB" id="9802815at2"/>
<dbReference type="HOGENOM" id="CLU_033347_2_0_0"/>
<evidence type="ECO:0000313" key="8">
    <source>
        <dbReference type="EMBL" id="ADB15406.1"/>
    </source>
</evidence>
<feature type="domain" description="Formyl transferase C-terminal" evidence="7">
    <location>
        <begin position="210"/>
        <end position="310"/>
    </location>
</feature>
<dbReference type="AlphaFoldDB" id="D2R5E7"/>
<dbReference type="SUPFAM" id="SSF50486">
    <property type="entry name" value="FMT C-terminal domain-like"/>
    <property type="match status" value="1"/>
</dbReference>
<dbReference type="Gene3D" id="3.40.50.12230">
    <property type="match status" value="1"/>
</dbReference>
<dbReference type="STRING" id="530564.Psta_0720"/>
<dbReference type="SUPFAM" id="SSF53328">
    <property type="entry name" value="Formyltransferase"/>
    <property type="match status" value="1"/>
</dbReference>
<gene>
    <name evidence="5" type="primary">fmt</name>
    <name evidence="8" type="ordered locus">Psta_0720</name>
</gene>
<reference evidence="8 9" key="1">
    <citation type="journal article" date="2009" name="Stand. Genomic Sci.">
        <title>Complete genome sequence of Pirellula staleyi type strain (ATCC 27377).</title>
        <authorList>
            <person name="Clum A."/>
            <person name="Tindall B.J."/>
            <person name="Sikorski J."/>
            <person name="Ivanova N."/>
            <person name="Mavrommatis K."/>
            <person name="Lucas S."/>
            <person name="Glavina del Rio T."/>
            <person name="Nolan M."/>
            <person name="Chen F."/>
            <person name="Tice H."/>
            <person name="Pitluck S."/>
            <person name="Cheng J.F."/>
            <person name="Chertkov O."/>
            <person name="Brettin T."/>
            <person name="Han C."/>
            <person name="Detter J.C."/>
            <person name="Kuske C."/>
            <person name="Bruce D."/>
            <person name="Goodwin L."/>
            <person name="Ovchinikova G."/>
            <person name="Pati A."/>
            <person name="Mikhailova N."/>
            <person name="Chen A."/>
            <person name="Palaniappan K."/>
            <person name="Land M."/>
            <person name="Hauser L."/>
            <person name="Chang Y.J."/>
            <person name="Jeffries C.D."/>
            <person name="Chain P."/>
            <person name="Rohde M."/>
            <person name="Goker M."/>
            <person name="Bristow J."/>
            <person name="Eisen J.A."/>
            <person name="Markowitz V."/>
            <person name="Hugenholtz P."/>
            <person name="Kyrpides N.C."/>
            <person name="Klenk H.P."/>
            <person name="Lapidus A."/>
        </authorList>
    </citation>
    <scope>NUCLEOTIDE SEQUENCE [LARGE SCALE GENOMIC DNA]</scope>
    <source>
        <strain evidence="9">ATCC 27377 / DSM 6068 / ICPB 4128</strain>
    </source>
</reference>
<organism evidence="8 9">
    <name type="scientific">Pirellula staleyi (strain ATCC 27377 / DSM 6068 / ICPB 4128)</name>
    <name type="common">Pirella staleyi</name>
    <dbReference type="NCBI Taxonomy" id="530564"/>
    <lineage>
        <taxon>Bacteria</taxon>
        <taxon>Pseudomonadati</taxon>
        <taxon>Planctomycetota</taxon>
        <taxon>Planctomycetia</taxon>
        <taxon>Pirellulales</taxon>
        <taxon>Pirellulaceae</taxon>
        <taxon>Pirellula</taxon>
    </lineage>
</organism>
<dbReference type="Pfam" id="PF02911">
    <property type="entry name" value="Formyl_trans_C"/>
    <property type="match status" value="1"/>
</dbReference>
<dbReference type="InterPro" id="IPR044135">
    <property type="entry name" value="Met-tRNA-FMT_C"/>
</dbReference>
<dbReference type="EC" id="2.1.2.9" evidence="2 5"/>
<evidence type="ECO:0000259" key="6">
    <source>
        <dbReference type="Pfam" id="PF00551"/>
    </source>
</evidence>